<dbReference type="Gene3D" id="3.40.50.880">
    <property type="match status" value="1"/>
</dbReference>
<dbReference type="InterPro" id="IPR029062">
    <property type="entry name" value="Class_I_gatase-like"/>
</dbReference>
<dbReference type="GO" id="GO:0005829">
    <property type="term" value="C:cytosol"/>
    <property type="evidence" value="ECO:0007669"/>
    <property type="project" value="TreeGrafter"/>
</dbReference>
<evidence type="ECO:0000313" key="1">
    <source>
        <dbReference type="EMBL" id="PKK92039.1"/>
    </source>
</evidence>
<dbReference type="AlphaFoldDB" id="A0A2N1PUL8"/>
<evidence type="ECO:0000313" key="2">
    <source>
        <dbReference type="Proteomes" id="UP000233256"/>
    </source>
</evidence>
<dbReference type="PROSITE" id="PS51273">
    <property type="entry name" value="GATASE_TYPE_1"/>
    <property type="match status" value="1"/>
</dbReference>
<comment type="caution">
    <text evidence="1">The sequence shown here is derived from an EMBL/GenBank/DDBJ whole genome shotgun (WGS) entry which is preliminary data.</text>
</comment>
<sequence>MAIKTSFGRGVSVNATFEKSVSEKGSADVRFRPLIGVNMYYREPVGDWRRGQSFLRDEYSDAIRGAGGIPVLFPPCDDREEMRCWIDAMDGILLVGGEDVDPRRYGQSARPETEILPEVRERSDFALARLLLDDFPLKPVLGICGGMQLINVVLGGTLIQHIPAQIESPLIHRAEDDRKQWAVHLIEILPDSRLFAIADKGLPVSGNFETNSFHHQCLDRLGRGLKVSALSSDGVVEAVESDDSIRGFLLGVQWHPEYLMTPDLDMGLFRSLVSAAEESGK</sequence>
<dbReference type="InterPro" id="IPR011697">
    <property type="entry name" value="Peptidase_C26"/>
</dbReference>
<dbReference type="GO" id="GO:0033969">
    <property type="term" value="F:gamma-glutamyl-gamma-aminobutyrate hydrolase activity"/>
    <property type="evidence" value="ECO:0007669"/>
    <property type="project" value="TreeGrafter"/>
</dbReference>
<dbReference type="EMBL" id="PGXC01000001">
    <property type="protein sequence ID" value="PKK92039.1"/>
    <property type="molecule type" value="Genomic_DNA"/>
</dbReference>
<gene>
    <name evidence="1" type="ORF">CVV64_01085</name>
</gene>
<protein>
    <submittedName>
        <fullName evidence="1">Gamma-glutamyl-gamma-aminobutyrate hydrolase</fullName>
    </submittedName>
</protein>
<dbReference type="PANTHER" id="PTHR43235:SF1">
    <property type="entry name" value="GLUTAMINE AMIDOTRANSFERASE PB2B2.05-RELATED"/>
    <property type="match status" value="1"/>
</dbReference>
<name>A0A2N1PUL8_9BACT</name>
<reference evidence="1 2" key="1">
    <citation type="journal article" date="2017" name="ISME J.">
        <title>Potential for microbial H2 and metal transformations associated with novel bacteria and archaea in deep terrestrial subsurface sediments.</title>
        <authorList>
            <person name="Hernsdorf A.W."/>
            <person name="Amano Y."/>
            <person name="Miyakawa K."/>
            <person name="Ise K."/>
            <person name="Suzuki Y."/>
            <person name="Anantharaman K."/>
            <person name="Probst A."/>
            <person name="Burstein D."/>
            <person name="Thomas B.C."/>
            <person name="Banfield J.F."/>
        </authorList>
    </citation>
    <scope>NUCLEOTIDE SEQUENCE [LARGE SCALE GENOMIC DNA]</scope>
    <source>
        <strain evidence="1">HGW-Wallbacteria-1</strain>
    </source>
</reference>
<dbReference type="Proteomes" id="UP000233256">
    <property type="component" value="Unassembled WGS sequence"/>
</dbReference>
<organism evidence="1 2">
    <name type="scientific">Candidatus Wallbacteria bacterium HGW-Wallbacteria-1</name>
    <dbReference type="NCBI Taxonomy" id="2013854"/>
    <lineage>
        <taxon>Bacteria</taxon>
        <taxon>Candidatus Walliibacteriota</taxon>
    </lineage>
</organism>
<dbReference type="InterPro" id="IPR044668">
    <property type="entry name" value="PuuD-like"/>
</dbReference>
<keyword evidence="1" id="KW-0378">Hydrolase</keyword>
<proteinExistence type="predicted"/>
<dbReference type="PANTHER" id="PTHR43235">
    <property type="entry name" value="GLUTAMINE AMIDOTRANSFERASE PB2B2.05-RELATED"/>
    <property type="match status" value="1"/>
</dbReference>
<dbReference type="CDD" id="cd01745">
    <property type="entry name" value="GATase1_2"/>
    <property type="match status" value="1"/>
</dbReference>
<dbReference type="Pfam" id="PF07722">
    <property type="entry name" value="Peptidase_C26"/>
    <property type="match status" value="1"/>
</dbReference>
<accession>A0A2N1PUL8</accession>
<dbReference type="GO" id="GO:0006598">
    <property type="term" value="P:polyamine catabolic process"/>
    <property type="evidence" value="ECO:0007669"/>
    <property type="project" value="TreeGrafter"/>
</dbReference>
<dbReference type="SUPFAM" id="SSF52317">
    <property type="entry name" value="Class I glutamine amidotransferase-like"/>
    <property type="match status" value="1"/>
</dbReference>